<dbReference type="RefSeq" id="WP_118040383.1">
    <property type="nucleotide sequence ID" value="NZ_BQNJ01000001.1"/>
</dbReference>
<proteinExistence type="predicted"/>
<dbReference type="InterPro" id="IPR001387">
    <property type="entry name" value="Cro/C1-type_HTH"/>
</dbReference>
<dbReference type="Pfam" id="PF13560">
    <property type="entry name" value="HTH_31"/>
    <property type="match status" value="1"/>
</dbReference>
<dbReference type="Proteomes" id="UP001055091">
    <property type="component" value="Unassembled WGS sequence"/>
</dbReference>
<dbReference type="AlphaFoldDB" id="A0A413LVD9"/>
<dbReference type="PROSITE" id="PS50943">
    <property type="entry name" value="HTH_CROC1"/>
    <property type="match status" value="1"/>
</dbReference>
<gene>
    <name evidence="1" type="ORF">CE91St55_24590</name>
</gene>
<protein>
    <submittedName>
        <fullName evidence="1">Uncharacterized protein</fullName>
    </submittedName>
</protein>
<dbReference type="GO" id="GO:0003677">
    <property type="term" value="F:DNA binding"/>
    <property type="evidence" value="ECO:0007669"/>
    <property type="project" value="InterPro"/>
</dbReference>
<dbReference type="SUPFAM" id="SSF47413">
    <property type="entry name" value="lambda repressor-like DNA-binding domains"/>
    <property type="match status" value="1"/>
</dbReference>
<comment type="caution">
    <text evidence="1">The sequence shown here is derived from an EMBL/GenBank/DDBJ whole genome shotgun (WGS) entry which is preliminary data.</text>
</comment>
<reference evidence="1" key="1">
    <citation type="submission" date="2022-01" db="EMBL/GenBank/DDBJ databases">
        <title>Novel bile acid biosynthetic pathways are enriched in the microbiome of centenarians.</title>
        <authorList>
            <person name="Sato Y."/>
            <person name="Atarashi K."/>
            <person name="Plichta R.D."/>
            <person name="Arai Y."/>
            <person name="Sasajima S."/>
            <person name="Kearney M.S."/>
            <person name="Suda W."/>
            <person name="Takeshita K."/>
            <person name="Sasaki T."/>
            <person name="Okamoto S."/>
            <person name="Skelly N.A."/>
            <person name="Okamura Y."/>
            <person name="Vlamakis H."/>
            <person name="Li Y."/>
            <person name="Tanoue T."/>
            <person name="Takei H."/>
            <person name="Nittono H."/>
            <person name="Narushima S."/>
            <person name="Irie J."/>
            <person name="Itoh H."/>
            <person name="Moriya K."/>
            <person name="Sugiura Y."/>
            <person name="Suematsu M."/>
            <person name="Moritoki N."/>
            <person name="Shibata S."/>
            <person name="Littman R.D."/>
            <person name="Fischbach A.M."/>
            <person name="Uwamino Y."/>
            <person name="Inoue T."/>
            <person name="Honda A."/>
            <person name="Hattori M."/>
            <person name="Murai T."/>
            <person name="Xavier J.R."/>
            <person name="Hirose N."/>
            <person name="Honda K."/>
        </authorList>
    </citation>
    <scope>NUCLEOTIDE SEQUENCE</scope>
    <source>
        <strain evidence="1">CE91-St55</strain>
    </source>
</reference>
<accession>A0A413LVD9</accession>
<dbReference type="CDD" id="cd00093">
    <property type="entry name" value="HTH_XRE"/>
    <property type="match status" value="1"/>
</dbReference>
<organism evidence="1 2">
    <name type="scientific">Hungatella hathewayi</name>
    <dbReference type="NCBI Taxonomy" id="154046"/>
    <lineage>
        <taxon>Bacteria</taxon>
        <taxon>Bacillati</taxon>
        <taxon>Bacillota</taxon>
        <taxon>Clostridia</taxon>
        <taxon>Lachnospirales</taxon>
        <taxon>Lachnospiraceae</taxon>
        <taxon>Hungatella</taxon>
    </lineage>
</organism>
<dbReference type="EMBL" id="BQNJ01000001">
    <property type="protein sequence ID" value="GKH00478.1"/>
    <property type="molecule type" value="Genomic_DNA"/>
</dbReference>
<dbReference type="InterPro" id="IPR010982">
    <property type="entry name" value="Lambda_DNA-bd_dom_sf"/>
</dbReference>
<dbReference type="Gene3D" id="1.10.260.40">
    <property type="entry name" value="lambda repressor-like DNA-binding domains"/>
    <property type="match status" value="1"/>
</dbReference>
<evidence type="ECO:0000313" key="1">
    <source>
        <dbReference type="EMBL" id="GKH00478.1"/>
    </source>
</evidence>
<sequence>MAQKIVQGNEALASKIKFRRNELGLTIEEAASRAGVGTKTWSRYEAGESIRRDKCKGICKALNWKGLPDQDGEEDSRISVQEYRNHEAWSRFLENEYGAGAAISFATGSDILLDQIEEDMTALACMPAGSHIGQLDVSWLRESLPDQFLMQYDYLFLYQMKCTLRKMRLRANNGLAMTAHSVMEELLLYLCYEEASALVELSGGISGLEDEDEDDGDFEEWVFDLFDDMDIISFLYSNVYLDSDDTYHFSHWGDQQFYTD</sequence>
<name>A0A413LVD9_9FIRM</name>
<evidence type="ECO:0000313" key="2">
    <source>
        <dbReference type="Proteomes" id="UP001055091"/>
    </source>
</evidence>
<dbReference type="SMART" id="SM00530">
    <property type="entry name" value="HTH_XRE"/>
    <property type="match status" value="1"/>
</dbReference>